<organism evidence="1 2">
    <name type="scientific">Pleuronectes platessa</name>
    <name type="common">European plaice</name>
    <dbReference type="NCBI Taxonomy" id="8262"/>
    <lineage>
        <taxon>Eukaryota</taxon>
        <taxon>Metazoa</taxon>
        <taxon>Chordata</taxon>
        <taxon>Craniata</taxon>
        <taxon>Vertebrata</taxon>
        <taxon>Euteleostomi</taxon>
        <taxon>Actinopterygii</taxon>
        <taxon>Neopterygii</taxon>
        <taxon>Teleostei</taxon>
        <taxon>Neoteleostei</taxon>
        <taxon>Acanthomorphata</taxon>
        <taxon>Carangaria</taxon>
        <taxon>Pleuronectiformes</taxon>
        <taxon>Pleuronectoidei</taxon>
        <taxon>Pleuronectidae</taxon>
        <taxon>Pleuronectes</taxon>
    </lineage>
</organism>
<accession>A0A9N7YR60</accession>
<evidence type="ECO:0000313" key="1">
    <source>
        <dbReference type="EMBL" id="CAB1434906.1"/>
    </source>
</evidence>
<comment type="caution">
    <text evidence="1">The sequence shown here is derived from an EMBL/GenBank/DDBJ whole genome shotgun (WGS) entry which is preliminary data.</text>
</comment>
<keyword evidence="2" id="KW-1185">Reference proteome</keyword>
<dbReference type="AlphaFoldDB" id="A0A9N7YR60"/>
<gene>
    <name evidence="1" type="ORF">PLEPLA_LOCUS23008</name>
</gene>
<reference evidence="1" key="1">
    <citation type="submission" date="2020-03" db="EMBL/GenBank/DDBJ databases">
        <authorList>
            <person name="Weist P."/>
        </authorList>
    </citation>
    <scope>NUCLEOTIDE SEQUENCE</scope>
</reference>
<dbReference type="PANTHER" id="PTHR36649:SF28">
    <property type="entry name" value="UBIQUITIN-LIKE DOMAIN-CONTAINING PROTEIN"/>
    <property type="match status" value="1"/>
</dbReference>
<sequence length="93" mass="10699">MGRSPLQAALREMVIDEEEFFDPQFDFDFTDLKDTEKYYRGGEVYERPCGWKRYALKVLDKYPDGNAWLGERGFCTYTASKAGECGVLSNAHP</sequence>
<name>A0A9N7YR60_PLEPL</name>
<proteinExistence type="predicted"/>
<dbReference type="PANTHER" id="PTHR36649">
    <property type="entry name" value="UBIQUITIN-LIKE DOMAIN-CONTAINING PROTEIN"/>
    <property type="match status" value="1"/>
</dbReference>
<dbReference type="EMBL" id="CADEAL010001711">
    <property type="protein sequence ID" value="CAB1434906.1"/>
    <property type="molecule type" value="Genomic_DNA"/>
</dbReference>
<dbReference type="Proteomes" id="UP001153269">
    <property type="component" value="Unassembled WGS sequence"/>
</dbReference>
<evidence type="ECO:0000313" key="2">
    <source>
        <dbReference type="Proteomes" id="UP001153269"/>
    </source>
</evidence>
<protein>
    <submittedName>
        <fullName evidence="1">Uncharacterized protein</fullName>
    </submittedName>
</protein>